<gene>
    <name evidence="2" type="ORF">BLA29_013440</name>
</gene>
<dbReference type="InterPro" id="IPR000904">
    <property type="entry name" value="Sec7_dom"/>
</dbReference>
<dbReference type="AlphaFoldDB" id="A0A1Y3BEQ4"/>
<dbReference type="Proteomes" id="UP000194236">
    <property type="component" value="Unassembled WGS sequence"/>
</dbReference>
<evidence type="ECO:0000313" key="2">
    <source>
        <dbReference type="EMBL" id="OTF79332.1"/>
    </source>
</evidence>
<dbReference type="EMBL" id="MUJZ01023663">
    <property type="protein sequence ID" value="OTF79332.1"/>
    <property type="molecule type" value="Genomic_DNA"/>
</dbReference>
<comment type="caution">
    <text evidence="2">The sequence shown here is derived from an EMBL/GenBank/DDBJ whole genome shotgun (WGS) entry which is preliminary data.</text>
</comment>
<dbReference type="OrthoDB" id="10258608at2759"/>
<name>A0A1Y3BEQ4_EURMA</name>
<dbReference type="PANTHER" id="PTHR10663:SF388">
    <property type="entry name" value="GOLGI-SPECIFIC BREFELDIN A-RESISTANCE GUANINE NUCLEOTIDE EXCHANGE FACTOR 1"/>
    <property type="match status" value="1"/>
</dbReference>
<dbReference type="PANTHER" id="PTHR10663">
    <property type="entry name" value="GUANYL-NUCLEOTIDE EXCHANGE FACTOR"/>
    <property type="match status" value="1"/>
</dbReference>
<dbReference type="InterPro" id="IPR023394">
    <property type="entry name" value="Sec7_C_sf"/>
</dbReference>
<organism evidence="2 3">
    <name type="scientific">Euroglyphus maynei</name>
    <name type="common">Mayne's house dust mite</name>
    <dbReference type="NCBI Taxonomy" id="6958"/>
    <lineage>
        <taxon>Eukaryota</taxon>
        <taxon>Metazoa</taxon>
        <taxon>Ecdysozoa</taxon>
        <taxon>Arthropoda</taxon>
        <taxon>Chelicerata</taxon>
        <taxon>Arachnida</taxon>
        <taxon>Acari</taxon>
        <taxon>Acariformes</taxon>
        <taxon>Sarcoptiformes</taxon>
        <taxon>Astigmata</taxon>
        <taxon>Psoroptidia</taxon>
        <taxon>Analgoidea</taxon>
        <taxon>Pyroglyphidae</taxon>
        <taxon>Pyroglyphinae</taxon>
        <taxon>Euroglyphus</taxon>
    </lineage>
</organism>
<protein>
    <recommendedName>
        <fullName evidence="1">SEC7 domain-containing protein</fullName>
    </recommendedName>
</protein>
<feature type="domain" description="SEC7" evidence="1">
    <location>
        <begin position="1"/>
        <end position="51"/>
    </location>
</feature>
<dbReference type="InterPro" id="IPR035999">
    <property type="entry name" value="Sec7_dom_sf"/>
</dbReference>
<evidence type="ECO:0000313" key="3">
    <source>
        <dbReference type="Proteomes" id="UP000194236"/>
    </source>
</evidence>
<accession>A0A1Y3BEQ4</accession>
<dbReference type="GO" id="GO:0032012">
    <property type="term" value="P:regulation of ARF protein signal transduction"/>
    <property type="evidence" value="ECO:0007669"/>
    <property type="project" value="InterPro"/>
</dbReference>
<dbReference type="Gene3D" id="1.10.1000.11">
    <property type="entry name" value="Arf Nucleotide-binding Site Opener,domain 2"/>
    <property type="match status" value="1"/>
</dbReference>
<dbReference type="SUPFAM" id="SSF48425">
    <property type="entry name" value="Sec7 domain"/>
    <property type="match status" value="1"/>
</dbReference>
<dbReference type="GO" id="GO:0016192">
    <property type="term" value="P:vesicle-mediated transport"/>
    <property type="evidence" value="ECO:0007669"/>
    <property type="project" value="UniProtKB-ARBA"/>
</dbReference>
<dbReference type="GO" id="GO:0012505">
    <property type="term" value="C:endomembrane system"/>
    <property type="evidence" value="ECO:0007669"/>
    <property type="project" value="UniProtKB-ARBA"/>
</dbReference>
<dbReference type="Pfam" id="PF01369">
    <property type="entry name" value="Sec7"/>
    <property type="match status" value="1"/>
</dbReference>
<feature type="non-terminal residue" evidence="2">
    <location>
        <position position="117"/>
    </location>
</feature>
<proteinExistence type="predicted"/>
<dbReference type="GO" id="GO:0005085">
    <property type="term" value="F:guanyl-nucleotide exchange factor activity"/>
    <property type="evidence" value="ECO:0007669"/>
    <property type="project" value="InterPro"/>
</dbReference>
<sequence length="117" mass="13688">MLNVDQHNSNVKRQTNPMTCEEFISNLRQVNGGKDFDRNMLTEIYHVIKNNEIVMPAEQQGVVREKYLWKCLLKNSETLSGVYWFHSNSVMKNHFQQDSPSLSVVENHFKNTKEDSV</sequence>
<dbReference type="GO" id="GO:0005737">
    <property type="term" value="C:cytoplasm"/>
    <property type="evidence" value="ECO:0007669"/>
    <property type="project" value="UniProtKB-ARBA"/>
</dbReference>
<evidence type="ECO:0000259" key="1">
    <source>
        <dbReference type="PROSITE" id="PS50190"/>
    </source>
</evidence>
<keyword evidence="3" id="KW-1185">Reference proteome</keyword>
<reference evidence="2 3" key="1">
    <citation type="submission" date="2017-03" db="EMBL/GenBank/DDBJ databases">
        <title>Genome Survey of Euroglyphus maynei.</title>
        <authorList>
            <person name="Arlian L.G."/>
            <person name="Morgan M.S."/>
            <person name="Rider S.D."/>
        </authorList>
    </citation>
    <scope>NUCLEOTIDE SEQUENCE [LARGE SCALE GENOMIC DNA]</scope>
    <source>
        <strain evidence="2">Arlian Lab</strain>
        <tissue evidence="2">Whole body</tissue>
    </source>
</reference>
<dbReference type="PROSITE" id="PS50190">
    <property type="entry name" value="SEC7"/>
    <property type="match status" value="1"/>
</dbReference>